<dbReference type="GO" id="GO:0003700">
    <property type="term" value="F:DNA-binding transcription factor activity"/>
    <property type="evidence" value="ECO:0007669"/>
    <property type="project" value="InterPro"/>
</dbReference>
<proteinExistence type="predicted"/>
<dbReference type="PANTHER" id="PTHR42756:SF1">
    <property type="entry name" value="TRANSCRIPTIONAL REPRESSOR OF EMRAB OPERON"/>
    <property type="match status" value="1"/>
</dbReference>
<dbReference type="RefSeq" id="WP_014455234.1">
    <property type="nucleotide sequence ID" value="NC_017098.1"/>
</dbReference>
<dbReference type="InterPro" id="IPR011991">
    <property type="entry name" value="ArsR-like_HTH"/>
</dbReference>
<protein>
    <submittedName>
        <fullName evidence="5">Transcriptional regulator</fullName>
    </submittedName>
</protein>
<dbReference type="OrthoDB" id="166070at2"/>
<dbReference type="eggNOG" id="COG1846">
    <property type="taxonomic scope" value="Bacteria"/>
</dbReference>
<organism evidence="5 6">
    <name type="scientific">Spirochaeta africana (strain ATCC 700263 / DSM 8902 / Z-7692)</name>
    <dbReference type="NCBI Taxonomy" id="889378"/>
    <lineage>
        <taxon>Bacteria</taxon>
        <taxon>Pseudomonadati</taxon>
        <taxon>Spirochaetota</taxon>
        <taxon>Spirochaetia</taxon>
        <taxon>Spirochaetales</taxon>
        <taxon>Spirochaetaceae</taxon>
        <taxon>Spirochaeta</taxon>
    </lineage>
</organism>
<evidence type="ECO:0000259" key="4">
    <source>
        <dbReference type="PROSITE" id="PS50995"/>
    </source>
</evidence>
<dbReference type="PROSITE" id="PS01117">
    <property type="entry name" value="HTH_MARR_1"/>
    <property type="match status" value="1"/>
</dbReference>
<dbReference type="InterPro" id="IPR023187">
    <property type="entry name" value="Tscrpt_reg_MarR-type_CS"/>
</dbReference>
<dbReference type="InterPro" id="IPR000835">
    <property type="entry name" value="HTH_MarR-typ"/>
</dbReference>
<evidence type="ECO:0000256" key="2">
    <source>
        <dbReference type="ARBA" id="ARBA00023125"/>
    </source>
</evidence>
<dbReference type="PROSITE" id="PS50995">
    <property type="entry name" value="HTH_MARR_2"/>
    <property type="match status" value="1"/>
</dbReference>
<dbReference type="Pfam" id="PF01047">
    <property type="entry name" value="MarR"/>
    <property type="match status" value="1"/>
</dbReference>
<dbReference type="CDD" id="cd00090">
    <property type="entry name" value="HTH_ARSR"/>
    <property type="match status" value="1"/>
</dbReference>
<keyword evidence="6" id="KW-1185">Reference proteome</keyword>
<dbReference type="STRING" id="889378.Spiaf_1166"/>
<gene>
    <name evidence="5" type="ordered locus">Spiaf_1166</name>
</gene>
<keyword evidence="3" id="KW-0804">Transcription</keyword>
<accession>H9UIA2</accession>
<evidence type="ECO:0000313" key="5">
    <source>
        <dbReference type="EMBL" id="AFG37245.1"/>
    </source>
</evidence>
<sequence length="157" mass="17688">MVPSSDIRNEVYQHLRKIFQALSIHSKQLNKRFGLTGPQLMLLKAIASQAHPTIGNLAQSVSLSQATVTSILDRLENRGLVQRTRSEVDKRRVLVTLTDSANAILAENPTIFQEDFSRRFDKLPEWQQQMILSSLELTSSLMETDKIPVDPAIAESF</sequence>
<dbReference type="PATRIC" id="fig|889378.3.peg.1166"/>
<evidence type="ECO:0000313" key="6">
    <source>
        <dbReference type="Proteomes" id="UP000007383"/>
    </source>
</evidence>
<dbReference type="InterPro" id="IPR036390">
    <property type="entry name" value="WH_DNA-bd_sf"/>
</dbReference>
<dbReference type="PRINTS" id="PR00598">
    <property type="entry name" value="HTHMARR"/>
</dbReference>
<dbReference type="PANTHER" id="PTHR42756">
    <property type="entry name" value="TRANSCRIPTIONAL REGULATOR, MARR"/>
    <property type="match status" value="1"/>
</dbReference>
<dbReference type="Proteomes" id="UP000007383">
    <property type="component" value="Chromosome"/>
</dbReference>
<dbReference type="HOGENOM" id="CLU_083287_27_7_12"/>
<feature type="domain" description="HTH marR-type" evidence="4">
    <location>
        <begin position="8"/>
        <end position="140"/>
    </location>
</feature>
<evidence type="ECO:0000256" key="1">
    <source>
        <dbReference type="ARBA" id="ARBA00023015"/>
    </source>
</evidence>
<evidence type="ECO:0000256" key="3">
    <source>
        <dbReference type="ARBA" id="ARBA00023163"/>
    </source>
</evidence>
<keyword evidence="2" id="KW-0238">DNA-binding</keyword>
<dbReference type="SUPFAM" id="SSF46785">
    <property type="entry name" value="Winged helix' DNA-binding domain"/>
    <property type="match status" value="1"/>
</dbReference>
<dbReference type="GO" id="GO:0003677">
    <property type="term" value="F:DNA binding"/>
    <property type="evidence" value="ECO:0007669"/>
    <property type="project" value="UniProtKB-KW"/>
</dbReference>
<dbReference type="Gene3D" id="1.10.10.10">
    <property type="entry name" value="Winged helix-like DNA-binding domain superfamily/Winged helix DNA-binding domain"/>
    <property type="match status" value="1"/>
</dbReference>
<reference evidence="6" key="1">
    <citation type="journal article" date="2013" name="Stand. Genomic Sci.">
        <title>Complete genome sequence of the halophilic bacterium Spirochaeta africana type strain (Z-7692(T)) from the alkaline Lake Magadi in the East African Rift.</title>
        <authorList>
            <person name="Liolos K."/>
            <person name="Abt B."/>
            <person name="Scheuner C."/>
            <person name="Teshima H."/>
            <person name="Held B."/>
            <person name="Lapidus A."/>
            <person name="Nolan M."/>
            <person name="Lucas S."/>
            <person name="Deshpande S."/>
            <person name="Cheng J.F."/>
            <person name="Tapia R."/>
            <person name="Goodwin L.A."/>
            <person name="Pitluck S."/>
            <person name="Pagani I."/>
            <person name="Ivanova N."/>
            <person name="Mavromatis K."/>
            <person name="Mikhailova N."/>
            <person name="Huntemann M."/>
            <person name="Pati A."/>
            <person name="Chen A."/>
            <person name="Palaniappan K."/>
            <person name="Land M."/>
            <person name="Rohde M."/>
            <person name="Tindall B.J."/>
            <person name="Detter J.C."/>
            <person name="Goker M."/>
            <person name="Bristow J."/>
            <person name="Eisen J.A."/>
            <person name="Markowitz V."/>
            <person name="Hugenholtz P."/>
            <person name="Woyke T."/>
            <person name="Klenk H.P."/>
            <person name="Kyrpides N.C."/>
        </authorList>
    </citation>
    <scope>NUCLEOTIDE SEQUENCE</scope>
    <source>
        <strain evidence="6">ATCC 700263 / DSM 8902 / Z-7692</strain>
    </source>
</reference>
<dbReference type="InterPro" id="IPR036388">
    <property type="entry name" value="WH-like_DNA-bd_sf"/>
</dbReference>
<dbReference type="EMBL" id="CP003282">
    <property type="protein sequence ID" value="AFG37245.1"/>
    <property type="molecule type" value="Genomic_DNA"/>
</dbReference>
<dbReference type="AlphaFoldDB" id="H9UIA2"/>
<dbReference type="KEGG" id="sfc:Spiaf_1166"/>
<keyword evidence="1" id="KW-0805">Transcription regulation</keyword>
<dbReference type="SMART" id="SM00347">
    <property type="entry name" value="HTH_MARR"/>
    <property type="match status" value="1"/>
</dbReference>
<name>H9UIA2_SPIAZ</name>